<proteinExistence type="predicted"/>
<accession>A0A0F8XJR1</accession>
<dbReference type="EMBL" id="LAZR01062525">
    <property type="protein sequence ID" value="KKK61340.1"/>
    <property type="molecule type" value="Genomic_DNA"/>
</dbReference>
<reference evidence="1" key="1">
    <citation type="journal article" date="2015" name="Nature">
        <title>Complex archaea that bridge the gap between prokaryotes and eukaryotes.</title>
        <authorList>
            <person name="Spang A."/>
            <person name="Saw J.H."/>
            <person name="Jorgensen S.L."/>
            <person name="Zaremba-Niedzwiedzka K."/>
            <person name="Martijn J."/>
            <person name="Lind A.E."/>
            <person name="van Eijk R."/>
            <person name="Schleper C."/>
            <person name="Guy L."/>
            <person name="Ettema T.J."/>
        </authorList>
    </citation>
    <scope>NUCLEOTIDE SEQUENCE</scope>
</reference>
<sequence>KAFNLSWLLTAGMEYVLKNAPIIVGFDVTLDTHIFSDKSSLFQSDRSRYYTLSAGVFIRYGFVKK</sequence>
<dbReference type="AlphaFoldDB" id="A0A0F8XJR1"/>
<organism evidence="1">
    <name type="scientific">marine sediment metagenome</name>
    <dbReference type="NCBI Taxonomy" id="412755"/>
    <lineage>
        <taxon>unclassified sequences</taxon>
        <taxon>metagenomes</taxon>
        <taxon>ecological metagenomes</taxon>
    </lineage>
</organism>
<feature type="non-terminal residue" evidence="1">
    <location>
        <position position="1"/>
    </location>
</feature>
<evidence type="ECO:0000313" key="1">
    <source>
        <dbReference type="EMBL" id="KKK61340.1"/>
    </source>
</evidence>
<name>A0A0F8XJR1_9ZZZZ</name>
<comment type="caution">
    <text evidence="1">The sequence shown here is derived from an EMBL/GenBank/DDBJ whole genome shotgun (WGS) entry which is preliminary data.</text>
</comment>
<protein>
    <submittedName>
        <fullName evidence="1">Uncharacterized protein</fullName>
    </submittedName>
</protein>
<gene>
    <name evidence="1" type="ORF">LCGC14_3015290</name>
</gene>